<reference evidence="2" key="1">
    <citation type="journal article" date="2020" name="Stud. Mycol.">
        <title>101 Dothideomycetes genomes: a test case for predicting lifestyles and emergence of pathogens.</title>
        <authorList>
            <person name="Haridas S."/>
            <person name="Albert R."/>
            <person name="Binder M."/>
            <person name="Bloem J."/>
            <person name="Labutti K."/>
            <person name="Salamov A."/>
            <person name="Andreopoulos B."/>
            <person name="Baker S."/>
            <person name="Barry K."/>
            <person name="Bills G."/>
            <person name="Bluhm B."/>
            <person name="Cannon C."/>
            <person name="Castanera R."/>
            <person name="Culley D."/>
            <person name="Daum C."/>
            <person name="Ezra D."/>
            <person name="Gonzalez J."/>
            <person name="Henrissat B."/>
            <person name="Kuo A."/>
            <person name="Liang C."/>
            <person name="Lipzen A."/>
            <person name="Lutzoni F."/>
            <person name="Magnuson J."/>
            <person name="Mondo S."/>
            <person name="Nolan M."/>
            <person name="Ohm R."/>
            <person name="Pangilinan J."/>
            <person name="Park H.-J."/>
            <person name="Ramirez L."/>
            <person name="Alfaro M."/>
            <person name="Sun H."/>
            <person name="Tritt A."/>
            <person name="Yoshinaga Y."/>
            <person name="Zwiers L.-H."/>
            <person name="Turgeon B."/>
            <person name="Goodwin S."/>
            <person name="Spatafora J."/>
            <person name="Crous P."/>
            <person name="Grigoriev I."/>
        </authorList>
    </citation>
    <scope>NUCLEOTIDE SEQUENCE</scope>
    <source>
        <strain evidence="2">CBS 113818</strain>
    </source>
</reference>
<dbReference type="Proteomes" id="UP000799424">
    <property type="component" value="Unassembled WGS sequence"/>
</dbReference>
<evidence type="ECO:0000313" key="2">
    <source>
        <dbReference type="EMBL" id="KAF2823244.1"/>
    </source>
</evidence>
<feature type="transmembrane region" description="Helical" evidence="1">
    <location>
        <begin position="221"/>
        <end position="241"/>
    </location>
</feature>
<dbReference type="AlphaFoldDB" id="A0A6A6ZS13"/>
<keyword evidence="1" id="KW-0472">Membrane</keyword>
<evidence type="ECO:0000313" key="3">
    <source>
        <dbReference type="Proteomes" id="UP000799424"/>
    </source>
</evidence>
<keyword evidence="1" id="KW-1133">Transmembrane helix</keyword>
<keyword evidence="3" id="KW-1185">Reference proteome</keyword>
<dbReference type="OrthoDB" id="3945555at2759"/>
<feature type="transmembrane region" description="Helical" evidence="1">
    <location>
        <begin position="167"/>
        <end position="185"/>
    </location>
</feature>
<accession>A0A6A6ZS13</accession>
<keyword evidence="1" id="KW-0812">Transmembrane</keyword>
<feature type="transmembrane region" description="Helical" evidence="1">
    <location>
        <begin position="194"/>
        <end position="215"/>
    </location>
</feature>
<organism evidence="2 3">
    <name type="scientific">Ophiobolus disseminans</name>
    <dbReference type="NCBI Taxonomy" id="1469910"/>
    <lineage>
        <taxon>Eukaryota</taxon>
        <taxon>Fungi</taxon>
        <taxon>Dikarya</taxon>
        <taxon>Ascomycota</taxon>
        <taxon>Pezizomycotina</taxon>
        <taxon>Dothideomycetes</taxon>
        <taxon>Pleosporomycetidae</taxon>
        <taxon>Pleosporales</taxon>
        <taxon>Pleosporineae</taxon>
        <taxon>Phaeosphaeriaceae</taxon>
        <taxon>Ophiobolus</taxon>
    </lineage>
</organism>
<evidence type="ECO:0000256" key="1">
    <source>
        <dbReference type="SAM" id="Phobius"/>
    </source>
</evidence>
<sequence length="262" mass="29553">MADPPGLLTSVAVLASTASSFFTTVYDIERAGREAEDLRQVFEEWYDFSDKYEALLDGEHLDSLDMGQLQQQQGTISRICVRTDSMPPQPLFNVQSAVPVQTSFAYARKSQTEYAQDYLTEINARVAQCQRCFGKPHSKFWPVKNLDRHIEQRFQLPEAWQHPSPRVLLASWLILAIAVTTYYTAHKSHRHRKLFLLGSILVAMMIGIAEGSGVATTILTDVPWCLTFGMLADLLVHRIIAYRAGTAALRKPSQFEKGQEIC</sequence>
<protein>
    <submittedName>
        <fullName evidence="2">Uncharacterized protein</fullName>
    </submittedName>
</protein>
<gene>
    <name evidence="2" type="ORF">CC86DRAFT_457669</name>
</gene>
<proteinExistence type="predicted"/>
<name>A0A6A6ZS13_9PLEO</name>
<dbReference type="EMBL" id="MU006232">
    <property type="protein sequence ID" value="KAF2823244.1"/>
    <property type="molecule type" value="Genomic_DNA"/>
</dbReference>